<dbReference type="AlphaFoldDB" id="A0A939NB65"/>
<protein>
    <submittedName>
        <fullName evidence="1">Uncharacterized protein</fullName>
    </submittedName>
</protein>
<evidence type="ECO:0000313" key="2">
    <source>
        <dbReference type="Proteomes" id="UP000664477"/>
    </source>
</evidence>
<evidence type="ECO:0000313" key="1">
    <source>
        <dbReference type="EMBL" id="MBO1916118.1"/>
    </source>
</evidence>
<dbReference type="EMBL" id="JAGETQ010000033">
    <property type="protein sequence ID" value="MBO1916118.1"/>
    <property type="molecule type" value="Genomic_DNA"/>
</dbReference>
<accession>A0A939NB65</accession>
<organism evidence="1 2">
    <name type="scientific">Providencia rettgeri</name>
    <dbReference type="NCBI Taxonomy" id="587"/>
    <lineage>
        <taxon>Bacteria</taxon>
        <taxon>Pseudomonadati</taxon>
        <taxon>Pseudomonadota</taxon>
        <taxon>Gammaproteobacteria</taxon>
        <taxon>Enterobacterales</taxon>
        <taxon>Morganellaceae</taxon>
        <taxon>Providencia</taxon>
    </lineage>
</organism>
<reference evidence="1" key="1">
    <citation type="submission" date="2021-03" db="EMBL/GenBank/DDBJ databases">
        <title>Molecular epidemiology and mechanisms of colistin and carbapenem resistance in Enterobacteriaceae from clinical isolates, the environment and porcine samples in Pretoria, South Africa.</title>
        <authorList>
            <person name="Bogoshi D."/>
            <person name="Mbelle N.M."/>
            <person name="Naidoo V."/>
            <person name="Osei Sekyere J."/>
        </authorList>
    </citation>
    <scope>NUCLEOTIDE SEQUENCE</scope>
    <source>
        <strain evidence="1">C052</strain>
    </source>
</reference>
<sequence>MWIPQRLYLPISRLDSLAYPKAASQFSQQDFQYALMLVGLENCIIN</sequence>
<comment type="caution">
    <text evidence="1">The sequence shown here is derived from an EMBL/GenBank/DDBJ whole genome shotgun (WGS) entry which is preliminary data.</text>
</comment>
<dbReference type="Proteomes" id="UP000664477">
    <property type="component" value="Unassembled WGS sequence"/>
</dbReference>
<proteinExistence type="predicted"/>
<gene>
    <name evidence="1" type="ORF">J4727_08220</name>
</gene>
<name>A0A939NB65_PRORE</name>